<evidence type="ECO:0000256" key="3">
    <source>
        <dbReference type="ARBA" id="ARBA00022448"/>
    </source>
</evidence>
<evidence type="ECO:0000256" key="2">
    <source>
        <dbReference type="ARBA" id="ARBA00010892"/>
    </source>
</evidence>
<dbReference type="AlphaFoldDB" id="A0A454TJB7"/>
<feature type="transmembrane region" description="Helical" evidence="8">
    <location>
        <begin position="236"/>
        <end position="261"/>
    </location>
</feature>
<dbReference type="Pfam" id="PF03824">
    <property type="entry name" value="NicO"/>
    <property type="match status" value="1"/>
</dbReference>
<organism evidence="9 10">
    <name type="scientific">Ralstonia pseudosolanacearum</name>
    <dbReference type="NCBI Taxonomy" id="1310165"/>
    <lineage>
        <taxon>Bacteria</taxon>
        <taxon>Pseudomonadati</taxon>
        <taxon>Pseudomonadota</taxon>
        <taxon>Betaproteobacteria</taxon>
        <taxon>Burkholderiales</taxon>
        <taxon>Burkholderiaceae</taxon>
        <taxon>Ralstonia</taxon>
        <taxon>Ralstonia solanacearum species complex</taxon>
    </lineage>
</organism>
<sequence length="360" mass="38526">MASPLSRPRFRHLIAQHRAPISQLLLLIIANLAAWAWALAAFAGHPGLLGTALLAYLFGLRHAVDADHIAAIDNVVRKLMQQGKRPFSVGFFFSIGHSALVVLGVLGVAIIVRATSALNDRIDAFKEIGGMISTGISAFFLLTIAVTNLVILVGTWKRFMRVRGGGTLAEADLDMLTAGNGLLARLFRPMFRLVTKSWHMAPLGFLFGLGFDTATEIGLFSVAAGHASDGIPPSAVMVFPVLFAAGMALIDTLDSVLMVGAYGWAFVNPVRKLWYNLTITSVSVLIAFGIGGIEALGLLARQLNLSGGFWDQVSSLNEGLAHFGYLMIGVFVLAWAVSACIYKWKGYDSLPHPAQGAPLP</sequence>
<dbReference type="InterPro" id="IPR011541">
    <property type="entry name" value="Ni/Co_transpt_high_affinity"/>
</dbReference>
<dbReference type="PANTHER" id="PTHR31611">
    <property type="entry name" value="HIGH-AFFINITY NICKEL TRANSPORT PROTEIN NIC1"/>
    <property type="match status" value="1"/>
</dbReference>
<accession>A0A454TJB7</accession>
<reference evidence="9 10" key="1">
    <citation type="submission" date="2018-10" db="EMBL/GenBank/DDBJ databases">
        <title>Draft Genome Sequence of Ralstonia pseudosolanacearum (R. solanacearum phylotype I) Strain Tg03 Isolated from Luffa cylindrica in China.</title>
        <authorList>
            <person name="Yuan G.-Q."/>
            <person name="Li Q.-Q."/>
            <person name="Zhang Y.-W."/>
        </authorList>
    </citation>
    <scope>NUCLEOTIDE SEQUENCE [LARGE SCALE GENOMIC DNA]</scope>
    <source>
        <strain evidence="9 10">Tg03</strain>
    </source>
</reference>
<feature type="transmembrane region" description="Helical" evidence="8">
    <location>
        <begin position="48"/>
        <end position="66"/>
    </location>
</feature>
<feature type="transmembrane region" description="Helical" evidence="8">
    <location>
        <begin position="21"/>
        <end position="42"/>
    </location>
</feature>
<evidence type="ECO:0000256" key="1">
    <source>
        <dbReference type="ARBA" id="ARBA00004127"/>
    </source>
</evidence>
<dbReference type="OrthoDB" id="9776706at2"/>
<dbReference type="GO" id="GO:0015099">
    <property type="term" value="F:nickel cation transmembrane transporter activity"/>
    <property type="evidence" value="ECO:0007669"/>
    <property type="project" value="UniProtKB-UniRule"/>
</dbReference>
<evidence type="ECO:0000313" key="9">
    <source>
        <dbReference type="EMBL" id="RNM01236.1"/>
    </source>
</evidence>
<evidence type="ECO:0000256" key="8">
    <source>
        <dbReference type="RuleBase" id="RU362101"/>
    </source>
</evidence>
<name>A0A454TJB7_9RALS</name>
<evidence type="ECO:0000256" key="5">
    <source>
        <dbReference type="ARBA" id="ARBA00022692"/>
    </source>
</evidence>
<feature type="transmembrane region" description="Helical" evidence="8">
    <location>
        <begin position="87"/>
        <end position="112"/>
    </location>
</feature>
<comment type="subcellular location">
    <subcellularLocation>
        <location evidence="8">Cell membrane</location>
        <topology evidence="8">Multi-pass membrane protein</topology>
    </subcellularLocation>
    <subcellularLocation>
        <location evidence="1">Endomembrane system</location>
        <topology evidence="1">Multi-pass membrane protein</topology>
    </subcellularLocation>
</comment>
<evidence type="ECO:0000256" key="7">
    <source>
        <dbReference type="ARBA" id="ARBA00023136"/>
    </source>
</evidence>
<evidence type="ECO:0000256" key="6">
    <source>
        <dbReference type="ARBA" id="ARBA00022989"/>
    </source>
</evidence>
<feature type="transmembrane region" description="Helical" evidence="8">
    <location>
        <begin position="132"/>
        <end position="153"/>
    </location>
</feature>
<comment type="caution">
    <text evidence="9">The sequence shown here is derived from an EMBL/GenBank/DDBJ whole genome shotgun (WGS) entry which is preliminary data.</text>
</comment>
<dbReference type="GO" id="GO:0005886">
    <property type="term" value="C:plasma membrane"/>
    <property type="evidence" value="ECO:0007669"/>
    <property type="project" value="UniProtKB-SubCell"/>
</dbReference>
<keyword evidence="7 8" id="KW-0472">Membrane</keyword>
<gene>
    <name evidence="9" type="ORF">EGA29_23945</name>
</gene>
<keyword evidence="4" id="KW-0533">Nickel</keyword>
<dbReference type="NCBIfam" id="TIGR00802">
    <property type="entry name" value="nico"/>
    <property type="match status" value="1"/>
</dbReference>
<feature type="transmembrane region" description="Helical" evidence="8">
    <location>
        <begin position="320"/>
        <end position="342"/>
    </location>
</feature>
<keyword evidence="5 8" id="KW-0812">Transmembrane</keyword>
<keyword evidence="6 8" id="KW-1133">Transmembrane helix</keyword>
<dbReference type="RefSeq" id="WP_058908663.1">
    <property type="nucleotide sequence ID" value="NZ_JAAWVG010000053.1"/>
</dbReference>
<proteinExistence type="inferred from homology"/>
<keyword evidence="3 8" id="KW-0813">Transport</keyword>
<dbReference type="EMBL" id="RJTL01000061">
    <property type="protein sequence ID" value="RNM01236.1"/>
    <property type="molecule type" value="Genomic_DNA"/>
</dbReference>
<feature type="transmembrane region" description="Helical" evidence="8">
    <location>
        <begin position="273"/>
        <end position="300"/>
    </location>
</feature>
<comment type="similarity">
    <text evidence="2 8">Belongs to the NiCoT transporter (TC 2.A.52) family.</text>
</comment>
<dbReference type="InterPro" id="IPR004688">
    <property type="entry name" value="Ni/Co_transpt"/>
</dbReference>
<dbReference type="PANTHER" id="PTHR31611:SF0">
    <property type="entry name" value="HIGH-AFFINITY NICKEL TRANSPORT PROTEIN NIC1"/>
    <property type="match status" value="1"/>
</dbReference>
<evidence type="ECO:0000256" key="4">
    <source>
        <dbReference type="ARBA" id="ARBA00022596"/>
    </source>
</evidence>
<feature type="transmembrane region" description="Helical" evidence="8">
    <location>
        <begin position="200"/>
        <end position="224"/>
    </location>
</feature>
<protein>
    <recommendedName>
        <fullName evidence="8">Nickel/cobalt efflux system</fullName>
    </recommendedName>
</protein>
<dbReference type="Proteomes" id="UP000271222">
    <property type="component" value="Unassembled WGS sequence"/>
</dbReference>
<evidence type="ECO:0000313" key="10">
    <source>
        <dbReference type="Proteomes" id="UP000271222"/>
    </source>
</evidence>
<dbReference type="GO" id="GO:0012505">
    <property type="term" value="C:endomembrane system"/>
    <property type="evidence" value="ECO:0007669"/>
    <property type="project" value="UniProtKB-SubCell"/>
</dbReference>